<dbReference type="Gene3D" id="3.40.50.10110">
    <property type="entry name" value="DNA polymerase III subunit chi"/>
    <property type="match status" value="1"/>
</dbReference>
<name>A0A2U3B9M4_9VIBR</name>
<dbReference type="EMBL" id="QFWT01000004">
    <property type="protein sequence ID" value="PWI33488.1"/>
    <property type="molecule type" value="Genomic_DNA"/>
</dbReference>
<dbReference type="GO" id="GO:0003677">
    <property type="term" value="F:DNA binding"/>
    <property type="evidence" value="ECO:0007669"/>
    <property type="project" value="InterPro"/>
</dbReference>
<proteinExistence type="predicted"/>
<dbReference type="Pfam" id="PF04364">
    <property type="entry name" value="DNA_pol3_chi"/>
    <property type="match status" value="1"/>
</dbReference>
<accession>A0A2U3B9M4</accession>
<evidence type="ECO:0000313" key="1">
    <source>
        <dbReference type="EMBL" id="PWI33488.1"/>
    </source>
</evidence>
<keyword evidence="2" id="KW-1185">Reference proteome</keyword>
<protein>
    <submittedName>
        <fullName evidence="1">DNA polymerase III subunit chi</fullName>
    </submittedName>
</protein>
<gene>
    <name evidence="1" type="ORF">DI392_08430</name>
</gene>
<dbReference type="GO" id="GO:0003887">
    <property type="term" value="F:DNA-directed DNA polymerase activity"/>
    <property type="evidence" value="ECO:0007669"/>
    <property type="project" value="InterPro"/>
</dbReference>
<sequence>MNTATFYIVAPDSPQASPEGFEEYILFLIRHFVQQGARIYLNAQDKQEAEAWDDLLWQQPPDQFLPHHLIGEGPRSGTPVEIGYSKLKPSWNRQLVINLAKDTTNFAGTFTQVIDFVPCDEKAKQIARERYKIYRQSGYQLQTIDIKHP</sequence>
<dbReference type="InterPro" id="IPR007459">
    <property type="entry name" value="DNA_pol3_chi"/>
</dbReference>
<dbReference type="Proteomes" id="UP000245362">
    <property type="component" value="Unassembled WGS sequence"/>
</dbReference>
<dbReference type="PANTHER" id="PTHR38767:SF1">
    <property type="entry name" value="DNA POLYMERASE III SUBUNIT CHI"/>
    <property type="match status" value="1"/>
</dbReference>
<dbReference type="AlphaFoldDB" id="A0A2U3B9M4"/>
<dbReference type="GO" id="GO:0006260">
    <property type="term" value="P:DNA replication"/>
    <property type="evidence" value="ECO:0007669"/>
    <property type="project" value="InterPro"/>
</dbReference>
<reference evidence="1 2" key="1">
    <citation type="submission" date="2018-05" db="EMBL/GenBank/DDBJ databases">
        <title>Vibrio limimaris sp. nov., isolated from marine sediment.</title>
        <authorList>
            <person name="Li C.-M."/>
        </authorList>
    </citation>
    <scope>NUCLEOTIDE SEQUENCE [LARGE SCALE GENOMIC DNA]</scope>
    <source>
        <strain evidence="1 2">E4404</strain>
    </source>
</reference>
<evidence type="ECO:0000313" key="2">
    <source>
        <dbReference type="Proteomes" id="UP000245362"/>
    </source>
</evidence>
<dbReference type="InterPro" id="IPR036768">
    <property type="entry name" value="PolIII_chi_sf"/>
</dbReference>
<dbReference type="RefSeq" id="WP_109319479.1">
    <property type="nucleotide sequence ID" value="NZ_QFWT01000004.1"/>
</dbReference>
<dbReference type="PANTHER" id="PTHR38767">
    <property type="entry name" value="DNA POLYMERASE III SUBUNIT CHI"/>
    <property type="match status" value="1"/>
</dbReference>
<dbReference type="GO" id="GO:0032298">
    <property type="term" value="P:positive regulation of DNA-templated DNA replication initiation"/>
    <property type="evidence" value="ECO:0007669"/>
    <property type="project" value="TreeGrafter"/>
</dbReference>
<dbReference type="OrthoDB" id="5297568at2"/>
<dbReference type="SUPFAM" id="SSF102400">
    <property type="entry name" value="DNA polymerase III chi subunit"/>
    <property type="match status" value="1"/>
</dbReference>
<organism evidence="1 2">
    <name type="scientific">Vibrio albus</name>
    <dbReference type="NCBI Taxonomy" id="2200953"/>
    <lineage>
        <taxon>Bacteria</taxon>
        <taxon>Pseudomonadati</taxon>
        <taxon>Pseudomonadota</taxon>
        <taxon>Gammaproteobacteria</taxon>
        <taxon>Vibrionales</taxon>
        <taxon>Vibrionaceae</taxon>
        <taxon>Vibrio</taxon>
    </lineage>
</organism>
<comment type="caution">
    <text evidence="1">The sequence shown here is derived from an EMBL/GenBank/DDBJ whole genome shotgun (WGS) entry which is preliminary data.</text>
</comment>